<dbReference type="GO" id="GO:0000793">
    <property type="term" value="C:condensed chromosome"/>
    <property type="evidence" value="ECO:0007669"/>
    <property type="project" value="TreeGrafter"/>
</dbReference>
<dbReference type="GO" id="GO:0003682">
    <property type="term" value="F:chromatin binding"/>
    <property type="evidence" value="ECO:0007669"/>
    <property type="project" value="TreeGrafter"/>
</dbReference>
<dbReference type="PANTHER" id="PTHR43941">
    <property type="entry name" value="STRUCTURAL MAINTENANCE OF CHROMOSOMES PROTEIN 2"/>
    <property type="match status" value="1"/>
</dbReference>
<evidence type="ECO:0000256" key="2">
    <source>
        <dbReference type="SAM" id="MobiDB-lite"/>
    </source>
</evidence>
<feature type="coiled-coil region" evidence="1">
    <location>
        <begin position="263"/>
        <end position="525"/>
    </location>
</feature>
<comment type="caution">
    <text evidence="3">The sequence shown here is derived from an EMBL/GenBank/DDBJ whole genome shotgun (WGS) entry which is preliminary data.</text>
</comment>
<name>A0A8T1REM7_CARIL</name>
<accession>A0A8T1REM7</accession>
<dbReference type="PANTHER" id="PTHR43941:SF5">
    <property type="entry name" value="ELKS_RAB6-INTERACTING_CAST FAMILY PROTEIN"/>
    <property type="match status" value="1"/>
</dbReference>
<dbReference type="GO" id="GO:0000785">
    <property type="term" value="C:chromatin"/>
    <property type="evidence" value="ECO:0007669"/>
    <property type="project" value="TreeGrafter"/>
</dbReference>
<feature type="region of interest" description="Disordered" evidence="2">
    <location>
        <begin position="122"/>
        <end position="158"/>
    </location>
</feature>
<proteinExistence type="predicted"/>
<evidence type="ECO:0000313" key="4">
    <source>
        <dbReference type="Proteomes" id="UP000811609"/>
    </source>
</evidence>
<dbReference type="GO" id="GO:0000796">
    <property type="term" value="C:condensin complex"/>
    <property type="evidence" value="ECO:0007669"/>
    <property type="project" value="TreeGrafter"/>
</dbReference>
<feature type="coiled-coil region" evidence="1">
    <location>
        <begin position="185"/>
        <end position="219"/>
    </location>
</feature>
<keyword evidence="4" id="KW-1185">Reference proteome</keyword>
<feature type="coiled-coil region" evidence="1">
    <location>
        <begin position="565"/>
        <end position="732"/>
    </location>
</feature>
<evidence type="ECO:0000313" key="3">
    <source>
        <dbReference type="EMBL" id="KAG6665296.1"/>
    </source>
</evidence>
<dbReference type="Proteomes" id="UP000811609">
    <property type="component" value="Chromosome 2"/>
</dbReference>
<dbReference type="EMBL" id="CM031810">
    <property type="protein sequence ID" value="KAG6665296.1"/>
    <property type="molecule type" value="Genomic_DNA"/>
</dbReference>
<feature type="compositionally biased region" description="Polar residues" evidence="2">
    <location>
        <begin position="737"/>
        <end position="748"/>
    </location>
</feature>
<reference evidence="3" key="1">
    <citation type="submission" date="2020-12" db="EMBL/GenBank/DDBJ databases">
        <title>WGS assembly of Carya illinoinensis cv. Pawnee.</title>
        <authorList>
            <person name="Platts A."/>
            <person name="Shu S."/>
            <person name="Wright S."/>
            <person name="Barry K."/>
            <person name="Edger P."/>
            <person name="Pires J.C."/>
            <person name="Schmutz J."/>
        </authorList>
    </citation>
    <scope>NUCLEOTIDE SEQUENCE</scope>
    <source>
        <tissue evidence="3">Leaf</tissue>
    </source>
</reference>
<sequence>MGFVTGSPCYLYPHPLYQSRFPSSYSSQSTFFYSCSRNAGTKRKNVAPMASLQREDPNHGVRCKRRAILFVGLSILPLLQLTARALERVGTRKLARARRQIIEKAENRDFNLSKDESLLKKPEENQEAKQALQIHAPPNLSDATLNPLQRDAPPNPLQRDVPPNNVLSLLNGLGIFSSGVLGALYALAQREKTAQNAEIESMKSQLKEKEAAIVSSERSFESKLLNEQEERTKQLRKVKVEQQSLLSQLNSANSTITGLGQELKREKRLIEELRFQIQSLETSISMARDDKKALEENLKERLYSITVLQESSNLLSLELKDKEENVRSLSSSLAEKELELNNLNFIYKQTKDELARAHSQIQELELEYLKTQKELESKNSTVDELNSRASSLTFDRDESKRKLDVIQEEYDDLRLSSEEKAALNAKLLGEKEEELQQLKQKLELAVNEVSGNQAIISDLTQERDNLRKMLDIELKKVKHLKHELQSTKESLGKSTNEVSDLTNQLQQARELCTELKGEISRAQTQFVEVRESRQRALDEAKLSSEVLAGELTAVKECLTKKEEELQIASHELAGVVENRDSLQKELVDLYKKAETAANDLIEEKKVVSSLNKELQAWEKRILKEKEARKSLEKHLEEATKSLDEMNRKYLILSGELEKANSQISSLKDGKELLYKSLTEQKNISKEARENLEDAHNLVMRVGKERVRLEKRANKLEEGLASAKGEILRLKSQINSSKSLVNNQQQQPKQGEAEGTITVTPRRNSRRKKASSQ</sequence>
<dbReference type="AlphaFoldDB" id="A0A8T1REM7"/>
<feature type="compositionally biased region" description="Basic residues" evidence="2">
    <location>
        <begin position="762"/>
        <end position="772"/>
    </location>
</feature>
<gene>
    <name evidence="3" type="ORF">CIPAW_02G151400</name>
</gene>
<feature type="region of interest" description="Disordered" evidence="2">
    <location>
        <begin position="737"/>
        <end position="772"/>
    </location>
</feature>
<evidence type="ECO:0008006" key="5">
    <source>
        <dbReference type="Google" id="ProtNLM"/>
    </source>
</evidence>
<protein>
    <recommendedName>
        <fullName evidence="5">MAR-binding filament-like protein 1-1</fullName>
    </recommendedName>
</protein>
<dbReference type="GO" id="GO:0007076">
    <property type="term" value="P:mitotic chromosome condensation"/>
    <property type="evidence" value="ECO:0007669"/>
    <property type="project" value="TreeGrafter"/>
</dbReference>
<evidence type="ECO:0000256" key="1">
    <source>
        <dbReference type="SAM" id="Coils"/>
    </source>
</evidence>
<keyword evidence="1" id="KW-0175">Coiled coil</keyword>
<organism evidence="3 4">
    <name type="scientific">Carya illinoinensis</name>
    <name type="common">Pecan</name>
    <dbReference type="NCBI Taxonomy" id="32201"/>
    <lineage>
        <taxon>Eukaryota</taxon>
        <taxon>Viridiplantae</taxon>
        <taxon>Streptophyta</taxon>
        <taxon>Embryophyta</taxon>
        <taxon>Tracheophyta</taxon>
        <taxon>Spermatophyta</taxon>
        <taxon>Magnoliopsida</taxon>
        <taxon>eudicotyledons</taxon>
        <taxon>Gunneridae</taxon>
        <taxon>Pentapetalae</taxon>
        <taxon>rosids</taxon>
        <taxon>fabids</taxon>
        <taxon>Fagales</taxon>
        <taxon>Juglandaceae</taxon>
        <taxon>Carya</taxon>
    </lineage>
</organism>